<feature type="transmembrane region" description="Helical" evidence="1">
    <location>
        <begin position="33"/>
        <end position="52"/>
    </location>
</feature>
<keyword evidence="1" id="KW-0472">Membrane</keyword>
<dbReference type="Proteomes" id="UP000605201">
    <property type="component" value="Unassembled WGS sequence"/>
</dbReference>
<gene>
    <name evidence="2" type="ORF">H8D96_06665</name>
</gene>
<keyword evidence="1" id="KW-1133">Transmembrane helix</keyword>
<proteinExistence type="predicted"/>
<evidence type="ECO:0000313" key="2">
    <source>
        <dbReference type="EMBL" id="MBC8431586.1"/>
    </source>
</evidence>
<keyword evidence="1" id="KW-0812">Transmembrane</keyword>
<accession>A0A8J6TLN1</accession>
<comment type="caution">
    <text evidence="2">The sequence shown here is derived from an EMBL/GenBank/DDBJ whole genome shotgun (WGS) entry which is preliminary data.</text>
</comment>
<dbReference type="EMBL" id="JACNIG010000156">
    <property type="protein sequence ID" value="MBC8431586.1"/>
    <property type="molecule type" value="Genomic_DNA"/>
</dbReference>
<organism evidence="2 3">
    <name type="scientific">Candidatus Desulfatibia vada</name>
    <dbReference type="NCBI Taxonomy" id="2841696"/>
    <lineage>
        <taxon>Bacteria</taxon>
        <taxon>Pseudomonadati</taxon>
        <taxon>Thermodesulfobacteriota</taxon>
        <taxon>Desulfobacteria</taxon>
        <taxon>Desulfobacterales</taxon>
        <taxon>Desulfobacterales incertae sedis</taxon>
        <taxon>Candidatus Desulfatibia</taxon>
    </lineage>
</organism>
<evidence type="ECO:0000313" key="3">
    <source>
        <dbReference type="Proteomes" id="UP000605201"/>
    </source>
</evidence>
<name>A0A8J6TLN1_9BACT</name>
<evidence type="ECO:0000256" key="1">
    <source>
        <dbReference type="SAM" id="Phobius"/>
    </source>
</evidence>
<sequence>MAKPYHEDIGPQKKTLWHNNGKTYFSKENERKLFFVLTLIMLVLGVLIKLGLF</sequence>
<protein>
    <submittedName>
        <fullName evidence="2">Uncharacterized protein</fullName>
    </submittedName>
</protein>
<dbReference type="AlphaFoldDB" id="A0A8J6TLN1"/>
<reference evidence="2 3" key="1">
    <citation type="submission" date="2020-08" db="EMBL/GenBank/DDBJ databases">
        <title>Bridging the membrane lipid divide: bacteria of the FCB group superphylum have the potential to synthesize archaeal ether lipids.</title>
        <authorList>
            <person name="Villanueva L."/>
            <person name="Von Meijenfeldt F.A.B."/>
            <person name="Westbye A.B."/>
            <person name="Yadav S."/>
            <person name="Hopmans E.C."/>
            <person name="Dutilh B.E."/>
            <person name="Sinninghe Damste J.S."/>
        </authorList>
    </citation>
    <scope>NUCLEOTIDE SEQUENCE [LARGE SCALE GENOMIC DNA]</scope>
    <source>
        <strain evidence="2">NIOZ-UU17</strain>
    </source>
</reference>